<evidence type="ECO:0000313" key="1">
    <source>
        <dbReference type="WBParaSite" id="GPUH_0000706701-mRNA-1"/>
    </source>
</evidence>
<sequence>LGSENPRALYLCATLAAKDESTVKDAEKLLEKTTVNSRLHHLLGDFLTKMNRPIDACHQYRLESLVTWKLLFELYRLYR</sequence>
<dbReference type="AlphaFoldDB" id="A0A183DEB7"/>
<protein>
    <submittedName>
        <fullName evidence="1">TTC7A</fullName>
    </submittedName>
</protein>
<dbReference type="WBParaSite" id="GPUH_0000706701-mRNA-1">
    <property type="protein sequence ID" value="GPUH_0000706701-mRNA-1"/>
    <property type="gene ID" value="GPUH_0000706701"/>
</dbReference>
<reference evidence="1" key="1">
    <citation type="submission" date="2016-06" db="UniProtKB">
        <authorList>
            <consortium name="WormBaseParasite"/>
        </authorList>
    </citation>
    <scope>IDENTIFICATION</scope>
</reference>
<name>A0A183DEB7_9BILA</name>
<accession>A0A183DEB7</accession>
<organism evidence="1">
    <name type="scientific">Gongylonema pulchrum</name>
    <dbReference type="NCBI Taxonomy" id="637853"/>
    <lineage>
        <taxon>Eukaryota</taxon>
        <taxon>Metazoa</taxon>
        <taxon>Ecdysozoa</taxon>
        <taxon>Nematoda</taxon>
        <taxon>Chromadorea</taxon>
        <taxon>Rhabditida</taxon>
        <taxon>Spirurina</taxon>
        <taxon>Spiruromorpha</taxon>
        <taxon>Spiruroidea</taxon>
        <taxon>Gongylonematidae</taxon>
        <taxon>Gongylonema</taxon>
    </lineage>
</organism>
<proteinExistence type="predicted"/>